<accession>A0ACC2C159</accession>
<dbReference type="Proteomes" id="UP001162992">
    <property type="component" value="Chromosome 12"/>
</dbReference>
<gene>
    <name evidence="1" type="ORF">O6H91_12G044500</name>
</gene>
<organism evidence="1 2">
    <name type="scientific">Diphasiastrum complanatum</name>
    <name type="common">Issler's clubmoss</name>
    <name type="synonym">Lycopodium complanatum</name>
    <dbReference type="NCBI Taxonomy" id="34168"/>
    <lineage>
        <taxon>Eukaryota</taxon>
        <taxon>Viridiplantae</taxon>
        <taxon>Streptophyta</taxon>
        <taxon>Embryophyta</taxon>
        <taxon>Tracheophyta</taxon>
        <taxon>Lycopodiopsida</taxon>
        <taxon>Lycopodiales</taxon>
        <taxon>Lycopodiaceae</taxon>
        <taxon>Lycopodioideae</taxon>
        <taxon>Diphasiastrum</taxon>
    </lineage>
</organism>
<proteinExistence type="predicted"/>
<comment type="caution">
    <text evidence="1">The sequence shown here is derived from an EMBL/GenBank/DDBJ whole genome shotgun (WGS) entry which is preliminary data.</text>
</comment>
<dbReference type="EMBL" id="CM055103">
    <property type="protein sequence ID" value="KAJ7535750.1"/>
    <property type="molecule type" value="Genomic_DNA"/>
</dbReference>
<protein>
    <submittedName>
        <fullName evidence="1">Uncharacterized protein</fullName>
    </submittedName>
</protein>
<evidence type="ECO:0000313" key="2">
    <source>
        <dbReference type="Proteomes" id="UP001162992"/>
    </source>
</evidence>
<reference evidence="2" key="1">
    <citation type="journal article" date="2024" name="Proc. Natl. Acad. Sci. U.S.A.">
        <title>Extraordinary preservation of gene collinearity over three hundred million years revealed in homosporous lycophytes.</title>
        <authorList>
            <person name="Li C."/>
            <person name="Wickell D."/>
            <person name="Kuo L.Y."/>
            <person name="Chen X."/>
            <person name="Nie B."/>
            <person name="Liao X."/>
            <person name="Peng D."/>
            <person name="Ji J."/>
            <person name="Jenkins J."/>
            <person name="Williams M."/>
            <person name="Shu S."/>
            <person name="Plott C."/>
            <person name="Barry K."/>
            <person name="Rajasekar S."/>
            <person name="Grimwood J."/>
            <person name="Han X."/>
            <person name="Sun S."/>
            <person name="Hou Z."/>
            <person name="He W."/>
            <person name="Dai G."/>
            <person name="Sun C."/>
            <person name="Schmutz J."/>
            <person name="Leebens-Mack J.H."/>
            <person name="Li F.W."/>
            <person name="Wang L."/>
        </authorList>
    </citation>
    <scope>NUCLEOTIDE SEQUENCE [LARGE SCALE GENOMIC DNA]</scope>
    <source>
        <strain evidence="2">cv. PW_Plant_1</strain>
    </source>
</reference>
<name>A0ACC2C159_DIPCM</name>
<keyword evidence="2" id="KW-1185">Reference proteome</keyword>
<sequence>MAIAMRLAYSTFIVSKWSCPAITYCHCAVRKSRNFQERSLLSFVRVRQGKVSRFFFFSSSRGQSEYVRFRIRAESTRGSPSEESLFTTATTSKQRSEVDELVDGMSFGELCNDFECISSPSVEATARQLAKDILDLREGNRALGHFSVFVKYKDPLRTFTGREKYKRPSWIKVALDSPTTVVRRMEMLSTSVLNIQWAVSGRAKFPASLLCGEVILAVTSTFIMNQISGQVVTHEDQWDLSGSSPMAQAYFWVTRLAYSTVEAGKDAADIPRSISKLLDSGKDEDKSTFYVDPTGDPRKLGAVLSSGGQPTERPFSNWFSYSTHLSTGTVPEAHTLIDYVRPQFLTRFGSIFMYVKCFKAQ</sequence>
<evidence type="ECO:0000313" key="1">
    <source>
        <dbReference type="EMBL" id="KAJ7535750.1"/>
    </source>
</evidence>